<evidence type="ECO:0000256" key="9">
    <source>
        <dbReference type="ARBA" id="ARBA00023235"/>
    </source>
</evidence>
<dbReference type="InterPro" id="IPR000056">
    <property type="entry name" value="Ribul_P_3_epim-like"/>
</dbReference>
<dbReference type="KEGG" id="hfv:R50_1689"/>
<feature type="active site" description="Proton acceptor" evidence="10 12">
    <location>
        <position position="40"/>
    </location>
</feature>
<gene>
    <name evidence="10 15" type="primary">rpe</name>
    <name evidence="15" type="ORF">R50_1689</name>
</gene>
<evidence type="ECO:0000256" key="13">
    <source>
        <dbReference type="PIRSR" id="PIRSR001461-2"/>
    </source>
</evidence>
<dbReference type="EC" id="5.1.3.1" evidence="7 10"/>
<comment type="cofactor">
    <cofactor evidence="4">
        <name>Zn(2+)</name>
        <dbReference type="ChEBI" id="CHEBI:29105"/>
    </cofactor>
</comment>
<dbReference type="AlphaFoldDB" id="A0A6F8ZGX0"/>
<evidence type="ECO:0000256" key="12">
    <source>
        <dbReference type="PIRSR" id="PIRSR001461-1"/>
    </source>
</evidence>
<organism evidence="15 16">
    <name type="scientific">Candidatus Hydrogenisulfobacillus filiaventi</name>
    <dbReference type="NCBI Taxonomy" id="2707344"/>
    <lineage>
        <taxon>Bacteria</taxon>
        <taxon>Bacillati</taxon>
        <taxon>Bacillota</taxon>
        <taxon>Clostridia</taxon>
        <taxon>Eubacteriales</taxon>
        <taxon>Clostridiales Family XVII. Incertae Sedis</taxon>
        <taxon>Candidatus Hydrogenisulfobacillus</taxon>
    </lineage>
</organism>
<evidence type="ECO:0000256" key="7">
    <source>
        <dbReference type="ARBA" id="ARBA00013188"/>
    </source>
</evidence>
<comment type="function">
    <text evidence="10">Catalyzes the reversible epimerization of D-ribulose 5-phosphate to D-xylulose 5-phosphate.</text>
</comment>
<feature type="binding site" evidence="10 14">
    <location>
        <position position="71"/>
    </location>
    <ligand>
        <name>substrate</name>
    </ligand>
</feature>
<dbReference type="Gene3D" id="3.20.20.70">
    <property type="entry name" value="Aldolase class I"/>
    <property type="match status" value="1"/>
</dbReference>
<keyword evidence="8 10" id="KW-0479">Metal-binding</keyword>
<dbReference type="FunFam" id="3.20.20.70:FF:000004">
    <property type="entry name" value="Ribulose-phosphate 3-epimerase"/>
    <property type="match status" value="1"/>
</dbReference>
<dbReference type="PANTHER" id="PTHR11749">
    <property type="entry name" value="RIBULOSE-5-PHOSPHATE-3-EPIMERASE"/>
    <property type="match status" value="1"/>
</dbReference>
<evidence type="ECO:0000256" key="4">
    <source>
        <dbReference type="ARBA" id="ARBA00001947"/>
    </source>
</evidence>
<dbReference type="GO" id="GO:0046872">
    <property type="term" value="F:metal ion binding"/>
    <property type="evidence" value="ECO:0007669"/>
    <property type="project" value="UniProtKB-UniRule"/>
</dbReference>
<keyword evidence="13" id="KW-0862">Zinc</keyword>
<dbReference type="CDD" id="cd00429">
    <property type="entry name" value="RPE"/>
    <property type="match status" value="1"/>
</dbReference>
<evidence type="ECO:0000313" key="15">
    <source>
        <dbReference type="EMBL" id="CAB1129190.1"/>
    </source>
</evidence>
<evidence type="ECO:0000256" key="1">
    <source>
        <dbReference type="ARBA" id="ARBA00001782"/>
    </source>
</evidence>
<keyword evidence="13" id="KW-0464">Manganese</keyword>
<dbReference type="HAMAP" id="MF_02227">
    <property type="entry name" value="RPE"/>
    <property type="match status" value="1"/>
</dbReference>
<keyword evidence="10 11" id="KW-0119">Carbohydrate metabolism</keyword>
<evidence type="ECO:0000256" key="8">
    <source>
        <dbReference type="ARBA" id="ARBA00022723"/>
    </source>
</evidence>
<reference evidence="15 16" key="1">
    <citation type="submission" date="2020-02" db="EMBL/GenBank/DDBJ databases">
        <authorList>
            <person name="Hogendoorn C."/>
        </authorList>
    </citation>
    <scope>NUCLEOTIDE SEQUENCE [LARGE SCALE GENOMIC DNA]</scope>
    <source>
        <strain evidence="15">R501</strain>
    </source>
</reference>
<comment type="catalytic activity">
    <reaction evidence="1 10 11">
        <text>D-ribulose 5-phosphate = D-xylulose 5-phosphate</text>
        <dbReference type="Rhea" id="RHEA:13677"/>
        <dbReference type="ChEBI" id="CHEBI:57737"/>
        <dbReference type="ChEBI" id="CHEBI:58121"/>
        <dbReference type="EC" id="5.1.3.1"/>
    </reaction>
</comment>
<dbReference type="InterPro" id="IPR013785">
    <property type="entry name" value="Aldolase_TIM"/>
</dbReference>
<comment type="cofactor">
    <cofactor evidence="10 13">
        <name>a divalent metal cation</name>
        <dbReference type="ChEBI" id="CHEBI:60240"/>
    </cofactor>
    <text evidence="10 13">Binds 1 divalent metal cation per subunit.</text>
</comment>
<evidence type="ECO:0000313" key="16">
    <source>
        <dbReference type="Proteomes" id="UP000503399"/>
    </source>
</evidence>
<dbReference type="InterPro" id="IPR026019">
    <property type="entry name" value="Ribul_P_3_epim"/>
</dbReference>
<accession>A0A6F8ZGX0</accession>
<dbReference type="NCBIfam" id="TIGR01163">
    <property type="entry name" value="rpe"/>
    <property type="match status" value="1"/>
</dbReference>
<dbReference type="GO" id="GO:0004750">
    <property type="term" value="F:D-ribulose-phosphate 3-epimerase activity"/>
    <property type="evidence" value="ECO:0007669"/>
    <property type="project" value="UniProtKB-UniRule"/>
</dbReference>
<feature type="active site" description="Proton donor" evidence="10 12">
    <location>
        <position position="181"/>
    </location>
</feature>
<dbReference type="EMBL" id="LR778114">
    <property type="protein sequence ID" value="CAB1129190.1"/>
    <property type="molecule type" value="Genomic_DNA"/>
</dbReference>
<comment type="cofactor">
    <cofactor evidence="2">
        <name>Mn(2+)</name>
        <dbReference type="ChEBI" id="CHEBI:29035"/>
    </cofactor>
</comment>
<proteinExistence type="inferred from homology"/>
<keyword evidence="16" id="KW-1185">Reference proteome</keyword>
<dbReference type="GO" id="GO:0019323">
    <property type="term" value="P:pentose catabolic process"/>
    <property type="evidence" value="ECO:0007669"/>
    <property type="project" value="UniProtKB-UniRule"/>
</dbReference>
<dbReference type="PROSITE" id="PS01086">
    <property type="entry name" value="RIBUL_P_3_EPIMER_2"/>
    <property type="match status" value="1"/>
</dbReference>
<dbReference type="PIRSF" id="PIRSF001461">
    <property type="entry name" value="RPE"/>
    <property type="match status" value="1"/>
</dbReference>
<sequence>MSSRATGPILAPSILSADFARLGEEVREVVAGGAEWIHVDVMDGQFVPNITMGPLVVAALRPVTDAPLDVHLMIVQPERYINDFAAAGADIITIHAESTPNVHRALQMIRQAGKQVGLALNPATPLNAVEHVLDDIDMVLVMTVNPGFGGQAFIPAMVEKVRALRSLLDGRGLDRIRIEVDGGINAETAGLTVEAGAEVLVAGSAVFGRRDRAAAIAAIKQGARG</sequence>
<dbReference type="PROSITE" id="PS01085">
    <property type="entry name" value="RIBUL_P_3_EPIMER_1"/>
    <property type="match status" value="1"/>
</dbReference>
<feature type="binding site" evidence="10 13">
    <location>
        <position position="181"/>
    </location>
    <ligand>
        <name>a divalent metal cation</name>
        <dbReference type="ChEBI" id="CHEBI:60240"/>
    </ligand>
</feature>
<feature type="binding site" evidence="14">
    <location>
        <position position="183"/>
    </location>
    <ligand>
        <name>substrate</name>
    </ligand>
</feature>
<keyword evidence="13" id="KW-0170">Cobalt</keyword>
<evidence type="ECO:0000256" key="5">
    <source>
        <dbReference type="ARBA" id="ARBA00001954"/>
    </source>
</evidence>
<evidence type="ECO:0000256" key="6">
    <source>
        <dbReference type="ARBA" id="ARBA00009541"/>
    </source>
</evidence>
<feature type="binding site" evidence="10 13">
    <location>
        <position position="71"/>
    </location>
    <ligand>
        <name>a divalent metal cation</name>
        <dbReference type="ChEBI" id="CHEBI:60240"/>
    </ligand>
</feature>
<comment type="pathway">
    <text evidence="10">Carbohydrate degradation.</text>
</comment>
<dbReference type="Pfam" id="PF00834">
    <property type="entry name" value="Ribul_P_3_epim"/>
    <property type="match status" value="1"/>
</dbReference>
<dbReference type="SUPFAM" id="SSF51366">
    <property type="entry name" value="Ribulose-phoshate binding barrel"/>
    <property type="match status" value="1"/>
</dbReference>
<evidence type="ECO:0000256" key="3">
    <source>
        <dbReference type="ARBA" id="ARBA00001941"/>
    </source>
</evidence>
<dbReference type="GO" id="GO:0005737">
    <property type="term" value="C:cytoplasm"/>
    <property type="evidence" value="ECO:0007669"/>
    <property type="project" value="UniProtKB-ARBA"/>
</dbReference>
<comment type="similarity">
    <text evidence="6 10 11">Belongs to the ribulose-phosphate 3-epimerase family.</text>
</comment>
<dbReference type="NCBIfam" id="NF004076">
    <property type="entry name" value="PRK05581.1-4"/>
    <property type="match status" value="1"/>
</dbReference>
<feature type="binding site" evidence="10 14">
    <location>
        <position position="13"/>
    </location>
    <ligand>
        <name>substrate</name>
    </ligand>
</feature>
<evidence type="ECO:0000256" key="14">
    <source>
        <dbReference type="PIRSR" id="PIRSR001461-3"/>
    </source>
</evidence>
<feature type="binding site" evidence="10 14">
    <location>
        <begin position="147"/>
        <end position="150"/>
    </location>
    <ligand>
        <name>substrate</name>
    </ligand>
</feature>
<name>A0A6F8ZGX0_9FIRM</name>
<feature type="binding site" evidence="10 13">
    <location>
        <position position="38"/>
    </location>
    <ligand>
        <name>a divalent metal cation</name>
        <dbReference type="ChEBI" id="CHEBI:60240"/>
    </ligand>
</feature>
<feature type="binding site" evidence="10 14">
    <location>
        <begin position="203"/>
        <end position="204"/>
    </location>
    <ligand>
        <name>substrate</name>
    </ligand>
</feature>
<keyword evidence="9 10" id="KW-0413">Isomerase</keyword>
<feature type="binding site" evidence="10 13">
    <location>
        <position position="40"/>
    </location>
    <ligand>
        <name>a divalent metal cation</name>
        <dbReference type="ChEBI" id="CHEBI:60240"/>
    </ligand>
</feature>
<evidence type="ECO:0000256" key="11">
    <source>
        <dbReference type="PIRNR" id="PIRNR001461"/>
    </source>
</evidence>
<comment type="cofactor">
    <cofactor evidence="3">
        <name>Co(2+)</name>
        <dbReference type="ChEBI" id="CHEBI:48828"/>
    </cofactor>
</comment>
<dbReference type="Proteomes" id="UP000503399">
    <property type="component" value="Chromosome"/>
</dbReference>
<evidence type="ECO:0000256" key="2">
    <source>
        <dbReference type="ARBA" id="ARBA00001936"/>
    </source>
</evidence>
<dbReference type="InterPro" id="IPR011060">
    <property type="entry name" value="RibuloseP-bd_barrel"/>
</dbReference>
<feature type="binding site" evidence="10">
    <location>
        <begin position="181"/>
        <end position="183"/>
    </location>
    <ligand>
        <name>substrate</name>
    </ligand>
</feature>
<evidence type="ECO:0000256" key="10">
    <source>
        <dbReference type="HAMAP-Rule" id="MF_02227"/>
    </source>
</evidence>
<dbReference type="GO" id="GO:0006098">
    <property type="term" value="P:pentose-phosphate shunt"/>
    <property type="evidence" value="ECO:0007669"/>
    <property type="project" value="UniProtKB-UniRule"/>
</dbReference>
<comment type="cofactor">
    <cofactor evidence="5">
        <name>Fe(2+)</name>
        <dbReference type="ChEBI" id="CHEBI:29033"/>
    </cofactor>
</comment>
<protein>
    <recommendedName>
        <fullName evidence="7 10">Ribulose-phosphate 3-epimerase</fullName>
        <ecNumber evidence="7 10">5.1.3.1</ecNumber>
    </recommendedName>
</protein>